<dbReference type="RefSeq" id="XP_024383461.1">
    <property type="nucleotide sequence ID" value="XM_024527693.2"/>
</dbReference>
<feature type="repeat" description="RCC1" evidence="4">
    <location>
        <begin position="261"/>
        <end position="311"/>
    </location>
</feature>
<dbReference type="STRING" id="3218.A0A2K1K8L0"/>
<dbReference type="EnsemblPlants" id="Pp3c8_24330V3.4">
    <property type="protein sequence ID" value="Pp3c8_24330V3.4"/>
    <property type="gene ID" value="Pp3c8_24330"/>
</dbReference>
<feature type="repeat" description="ANK" evidence="3">
    <location>
        <begin position="61"/>
        <end position="93"/>
    </location>
</feature>
<dbReference type="CDD" id="cd14733">
    <property type="entry name" value="BACK"/>
    <property type="match status" value="1"/>
</dbReference>
<dbReference type="Pfam" id="PF12796">
    <property type="entry name" value="Ank_2"/>
    <property type="match status" value="1"/>
</dbReference>
<dbReference type="Gene3D" id="2.130.10.30">
    <property type="entry name" value="Regulator of chromosome condensation 1/beta-lactamase-inhibitor protein II"/>
    <property type="match status" value="2"/>
</dbReference>
<evidence type="ECO:0000313" key="8">
    <source>
        <dbReference type="EnsemblPlants" id="Pp3c8_24330V3.1"/>
    </source>
</evidence>
<reference evidence="7 9" key="1">
    <citation type="journal article" date="2008" name="Science">
        <title>The Physcomitrella genome reveals evolutionary insights into the conquest of land by plants.</title>
        <authorList>
            <person name="Rensing S."/>
            <person name="Lang D."/>
            <person name="Zimmer A."/>
            <person name="Terry A."/>
            <person name="Salamov A."/>
            <person name="Shapiro H."/>
            <person name="Nishiyama T."/>
            <person name="Perroud P.-F."/>
            <person name="Lindquist E."/>
            <person name="Kamisugi Y."/>
            <person name="Tanahashi T."/>
            <person name="Sakakibara K."/>
            <person name="Fujita T."/>
            <person name="Oishi K."/>
            <person name="Shin-I T."/>
            <person name="Kuroki Y."/>
            <person name="Toyoda A."/>
            <person name="Suzuki Y."/>
            <person name="Hashimoto A."/>
            <person name="Yamaguchi K."/>
            <person name="Sugano A."/>
            <person name="Kohara Y."/>
            <person name="Fujiyama A."/>
            <person name="Anterola A."/>
            <person name="Aoki S."/>
            <person name="Ashton N."/>
            <person name="Barbazuk W.B."/>
            <person name="Barker E."/>
            <person name="Bennetzen J."/>
            <person name="Bezanilla M."/>
            <person name="Blankenship R."/>
            <person name="Cho S.H."/>
            <person name="Dutcher S."/>
            <person name="Estelle M."/>
            <person name="Fawcett J.A."/>
            <person name="Gundlach H."/>
            <person name="Hanada K."/>
            <person name="Heyl A."/>
            <person name="Hicks K.A."/>
            <person name="Hugh J."/>
            <person name="Lohr M."/>
            <person name="Mayer K."/>
            <person name="Melkozernov A."/>
            <person name="Murata T."/>
            <person name="Nelson D."/>
            <person name="Pils B."/>
            <person name="Prigge M."/>
            <person name="Reiss B."/>
            <person name="Renner T."/>
            <person name="Rombauts S."/>
            <person name="Rushton P."/>
            <person name="Sanderfoot A."/>
            <person name="Schween G."/>
            <person name="Shiu S.-H."/>
            <person name="Stueber K."/>
            <person name="Theodoulou F.L."/>
            <person name="Tu H."/>
            <person name="Van de Peer Y."/>
            <person name="Verrier P.J."/>
            <person name="Waters E."/>
            <person name="Wood A."/>
            <person name="Yang L."/>
            <person name="Cove D."/>
            <person name="Cuming A."/>
            <person name="Hasebe M."/>
            <person name="Lucas S."/>
            <person name="Mishler D.B."/>
            <person name="Reski R."/>
            <person name="Grigoriev I."/>
            <person name="Quatrano R.S."/>
            <person name="Boore J.L."/>
        </authorList>
    </citation>
    <scope>NUCLEOTIDE SEQUENCE [LARGE SCALE GENOMIC DNA]</scope>
    <source>
        <strain evidence="8 9">cv. Gransden 2004</strain>
    </source>
</reference>
<feature type="region of interest" description="Disordered" evidence="5">
    <location>
        <begin position="778"/>
        <end position="830"/>
    </location>
</feature>
<dbReference type="EnsemblPlants" id="Pp3c8_24330V3.2">
    <property type="protein sequence ID" value="Pp3c8_24330V3.2"/>
    <property type="gene ID" value="Pp3c8_24330"/>
</dbReference>
<dbReference type="Pfam" id="PF25390">
    <property type="entry name" value="WD40_RLD"/>
    <property type="match status" value="1"/>
</dbReference>
<dbReference type="Gramene" id="Pp3c8_24330V3.2">
    <property type="protein sequence ID" value="Pp3c8_24330V3.2"/>
    <property type="gene ID" value="Pp3c8_24330"/>
</dbReference>
<feature type="repeat" description="ANK" evidence="3">
    <location>
        <begin position="95"/>
        <end position="127"/>
    </location>
</feature>
<dbReference type="Gene3D" id="1.25.40.20">
    <property type="entry name" value="Ankyrin repeat-containing domain"/>
    <property type="match status" value="1"/>
</dbReference>
<feature type="compositionally biased region" description="Pro residues" evidence="5">
    <location>
        <begin position="932"/>
        <end position="942"/>
    </location>
</feature>
<dbReference type="InterPro" id="IPR011333">
    <property type="entry name" value="SKP1/BTB/POZ_sf"/>
</dbReference>
<dbReference type="Gene3D" id="3.30.710.10">
    <property type="entry name" value="Potassium Channel Kv1.1, Chain A"/>
    <property type="match status" value="1"/>
</dbReference>
<evidence type="ECO:0000256" key="1">
    <source>
        <dbReference type="ARBA" id="ARBA00004906"/>
    </source>
</evidence>
<feature type="compositionally biased region" description="Acidic residues" evidence="5">
    <location>
        <begin position="538"/>
        <end position="551"/>
    </location>
</feature>
<dbReference type="PROSITE" id="PS50012">
    <property type="entry name" value="RCC1_3"/>
    <property type="match status" value="5"/>
</dbReference>
<dbReference type="KEGG" id="ppp:112286106"/>
<dbReference type="InterPro" id="IPR036770">
    <property type="entry name" value="Ankyrin_rpt-contain_sf"/>
</dbReference>
<dbReference type="InterPro" id="IPR000408">
    <property type="entry name" value="Reg_chr_condens"/>
</dbReference>
<dbReference type="FunCoup" id="A0A2K1K8L0">
    <property type="interactions" value="615"/>
</dbReference>
<dbReference type="InterPro" id="IPR002110">
    <property type="entry name" value="Ankyrin_rpt"/>
</dbReference>
<sequence>MDVISVLSPGSSLKHTPPKKLGGGNCNDIWAAVRNGSVQDVELALASMKKCNGNVDARSVFGSTALHIAVWRNHIPIVRRLLAAGANPDARDGESGWSSLHRAFHFGHLTVAGVLLQAGASLTIEDTKGRIPIDLISGPVKSVISNSVMTEVYSWGNGANYQLGTGTAGIQRIPCRLDTLQNLDITYVAAAKFHSAAVTANGDMYTWGFGRGGRLGHPDFDIHSGQVAVIIPRQVTSGLAGKKVNSIAVAKHHSVISTDGGEVYTWGSNRDGRLGYPSVDTQATPRKVGTLKVRVSIVAAANKHSAVLTQCGDVYTWGCNSEGQLGYGTSNSASNCMPRWIDYLKGRKLVTISTAKYHTVVLEESKREDGEFEHKVLTWGYKMVTPRRVIIARDIKKRGSCPLKFHKKGRRDQVVAIAAGMTHSTIVAEDGLIFYWVSADPNLRTHQLSSMAGHQVVAVAAGKYRTAVTTSTGNVYVWDGEGSKANVHPSPVRVHGAKHITGLSVGETHSLAVAALYAPTYSTKPPNEVLGDSKTIGEGEESAGEDPEMEEESRTLGPVVPKSVDEGVPSLKDLCQKVVTESIVEPKNALQILEFADSIGADHLRRYCEDLVLRNLDYILTISPSIFAQLPSALLAELEKALDSNSGESWSYRLLPTPSATLPVVIDSEEEDGDVGDLRTRNFRVGSMEQDILVENTSNEGFLTPRNVGGEDVVGKHIRAVRKKLQQIEALELKQFKGHDLDSQQLAKLQTKHELEISLSLLESGVIPPLLAVSKANSSPIEKEIKGSPGHTENTSASKPGGRTGRRKGKVSGGHAQSVYRPTSVKSTDSNIAEDFDLQEALEQIAVLESTGEPSNSSPSVPSISQNEPQVPQNTPSSLGFKEISGFSPAGLSASSGSWKTSQTSKSASSKRKAKKGGLSMFLSGELEAPPKALPPTPPPVPKVDGPAWGGVHLLKGSASLREIQNQESVEAIQSKGTTVGSVEIGSSTKLSSVGLASTNEKSIPGIGLKEMGMKKSNSLGKSSVLRNPILEMVEVSSTKGRNPQPALSFVKTTSVGSNSSRANLGRSEIAIESSFDETDRGALRVTLSDFVRGSASIAVTSSKQSQSLHPENSPPAWAGRSPGTSAPLLRDIQDQQVKQHKAQQRPIALRSSPQLTSPLGLMVSAPGRSSQVPDHGSPSTEAPSRWYKPEIINPSPIRNIQKEEEAMKDLRRLYKTVKIVRPVDN</sequence>
<reference evidence="8" key="3">
    <citation type="submission" date="2020-12" db="UniProtKB">
        <authorList>
            <consortium name="EnsemblPlants"/>
        </authorList>
    </citation>
    <scope>IDENTIFICATION</scope>
</reference>
<gene>
    <name evidence="8" type="primary">LOC112286106</name>
    <name evidence="7" type="ORF">PHYPA_012008</name>
</gene>
<protein>
    <recommendedName>
        <fullName evidence="6">RCC1-like domain-containing protein</fullName>
    </recommendedName>
</protein>
<dbReference type="AlphaFoldDB" id="A0A2K1K8L0"/>
<evidence type="ECO:0000256" key="3">
    <source>
        <dbReference type="PROSITE-ProRule" id="PRU00023"/>
    </source>
</evidence>
<dbReference type="Gramene" id="Pp3c8_24330V3.1">
    <property type="protein sequence ID" value="Pp3c8_24330V3.1"/>
    <property type="gene ID" value="Pp3c8_24330"/>
</dbReference>
<dbReference type="Gramene" id="Pp3c8_24330V3.4">
    <property type="protein sequence ID" value="Pp3c8_24330V3.4"/>
    <property type="gene ID" value="Pp3c8_24330"/>
</dbReference>
<evidence type="ECO:0000259" key="6">
    <source>
        <dbReference type="Pfam" id="PF25390"/>
    </source>
</evidence>
<keyword evidence="2" id="KW-0677">Repeat</keyword>
<accession>A0A2K1K8L0</accession>
<evidence type="ECO:0000313" key="9">
    <source>
        <dbReference type="Proteomes" id="UP000006727"/>
    </source>
</evidence>
<dbReference type="InterPro" id="IPR058923">
    <property type="entry name" value="RCC1-like_dom"/>
</dbReference>
<feature type="repeat" description="RCC1" evidence="4">
    <location>
        <begin position="150"/>
        <end position="201"/>
    </location>
</feature>
<dbReference type="Proteomes" id="UP000006727">
    <property type="component" value="Chromosome 8"/>
</dbReference>
<dbReference type="PANTHER" id="PTHR22872">
    <property type="entry name" value="BTK-BINDING PROTEIN-RELATED"/>
    <property type="match status" value="1"/>
</dbReference>
<feature type="compositionally biased region" description="Low complexity" evidence="5">
    <location>
        <begin position="898"/>
        <end position="908"/>
    </location>
</feature>
<feature type="domain" description="RCC1-like" evidence="6">
    <location>
        <begin position="151"/>
        <end position="436"/>
    </location>
</feature>
<feature type="compositionally biased region" description="Polar residues" evidence="5">
    <location>
        <begin position="866"/>
        <end position="878"/>
    </location>
</feature>
<dbReference type="PROSITE" id="PS50297">
    <property type="entry name" value="ANK_REP_REGION"/>
    <property type="match status" value="2"/>
</dbReference>
<dbReference type="OrthoDB" id="1893551at2759"/>
<dbReference type="EMBL" id="ABEU02000008">
    <property type="protein sequence ID" value="PNR50111.1"/>
    <property type="molecule type" value="Genomic_DNA"/>
</dbReference>
<feature type="compositionally biased region" description="Polar residues" evidence="5">
    <location>
        <begin position="1099"/>
        <end position="1111"/>
    </location>
</feature>
<dbReference type="SUPFAM" id="SSF48403">
    <property type="entry name" value="Ankyrin repeat"/>
    <property type="match status" value="1"/>
</dbReference>
<dbReference type="InterPro" id="IPR009091">
    <property type="entry name" value="RCC1/BLIP-II"/>
</dbReference>
<feature type="region of interest" description="Disordered" evidence="5">
    <location>
        <begin position="850"/>
        <end position="949"/>
    </location>
</feature>
<evidence type="ECO:0000313" key="7">
    <source>
        <dbReference type="EMBL" id="PNR50111.1"/>
    </source>
</evidence>
<name>A0A2K1K8L0_PHYPA</name>
<evidence type="ECO:0000256" key="2">
    <source>
        <dbReference type="ARBA" id="ARBA00022737"/>
    </source>
</evidence>
<reference evidence="7 9" key="2">
    <citation type="journal article" date="2018" name="Plant J.">
        <title>The Physcomitrella patens chromosome-scale assembly reveals moss genome structure and evolution.</title>
        <authorList>
            <person name="Lang D."/>
            <person name="Ullrich K.K."/>
            <person name="Murat F."/>
            <person name="Fuchs J."/>
            <person name="Jenkins J."/>
            <person name="Haas F.B."/>
            <person name="Piednoel M."/>
            <person name="Gundlach H."/>
            <person name="Van Bel M."/>
            <person name="Meyberg R."/>
            <person name="Vives C."/>
            <person name="Morata J."/>
            <person name="Symeonidi A."/>
            <person name="Hiss M."/>
            <person name="Muchero W."/>
            <person name="Kamisugi Y."/>
            <person name="Saleh O."/>
            <person name="Blanc G."/>
            <person name="Decker E.L."/>
            <person name="van Gessel N."/>
            <person name="Grimwood J."/>
            <person name="Hayes R.D."/>
            <person name="Graham S.W."/>
            <person name="Gunter L.E."/>
            <person name="McDaniel S.F."/>
            <person name="Hoernstein S.N.W."/>
            <person name="Larsson A."/>
            <person name="Li F.W."/>
            <person name="Perroud P.F."/>
            <person name="Phillips J."/>
            <person name="Ranjan P."/>
            <person name="Rokshar D.S."/>
            <person name="Rothfels C.J."/>
            <person name="Schneider L."/>
            <person name="Shu S."/>
            <person name="Stevenson D.W."/>
            <person name="Thummler F."/>
            <person name="Tillich M."/>
            <person name="Villarreal Aguilar J.C."/>
            <person name="Widiez T."/>
            <person name="Wong G.K."/>
            <person name="Wymore A."/>
            <person name="Zhang Y."/>
            <person name="Zimmer A.D."/>
            <person name="Quatrano R.S."/>
            <person name="Mayer K.F.X."/>
            <person name="Goodstein D."/>
            <person name="Casacuberta J.M."/>
            <person name="Vandepoele K."/>
            <person name="Reski R."/>
            <person name="Cuming A.C."/>
            <person name="Tuskan G.A."/>
            <person name="Maumus F."/>
            <person name="Salse J."/>
            <person name="Schmutz J."/>
            <person name="Rensing S.A."/>
        </authorList>
    </citation>
    <scope>NUCLEOTIDE SEQUENCE [LARGE SCALE GENOMIC DNA]</scope>
    <source>
        <strain evidence="8 9">cv. Gransden 2004</strain>
    </source>
</reference>
<feature type="region of interest" description="Disordered" evidence="5">
    <location>
        <begin position="526"/>
        <end position="562"/>
    </location>
</feature>
<feature type="repeat" description="RCC1" evidence="4">
    <location>
        <begin position="202"/>
        <end position="260"/>
    </location>
</feature>
<feature type="compositionally biased region" description="Low complexity" evidence="5">
    <location>
        <begin position="854"/>
        <end position="865"/>
    </location>
</feature>
<feature type="compositionally biased region" description="Polar residues" evidence="5">
    <location>
        <begin position="1168"/>
        <end position="1183"/>
    </location>
</feature>
<comment type="pathway">
    <text evidence="1">Protein modification; protein ubiquitination.</text>
</comment>
<dbReference type="SMART" id="SM00248">
    <property type="entry name" value="ANK"/>
    <property type="match status" value="2"/>
</dbReference>
<organism evidence="7">
    <name type="scientific">Physcomitrium patens</name>
    <name type="common">Spreading-leaved earth moss</name>
    <name type="synonym">Physcomitrella patens</name>
    <dbReference type="NCBI Taxonomy" id="3218"/>
    <lineage>
        <taxon>Eukaryota</taxon>
        <taxon>Viridiplantae</taxon>
        <taxon>Streptophyta</taxon>
        <taxon>Embryophyta</taxon>
        <taxon>Bryophyta</taxon>
        <taxon>Bryophytina</taxon>
        <taxon>Bryopsida</taxon>
        <taxon>Funariidae</taxon>
        <taxon>Funariales</taxon>
        <taxon>Funariaceae</taxon>
        <taxon>Physcomitrium</taxon>
    </lineage>
</organism>
<evidence type="ECO:0000256" key="4">
    <source>
        <dbReference type="PROSITE-ProRule" id="PRU00235"/>
    </source>
</evidence>
<feature type="region of interest" description="Disordered" evidence="5">
    <location>
        <begin position="1099"/>
        <end position="1191"/>
    </location>
</feature>
<dbReference type="PRINTS" id="PR00633">
    <property type="entry name" value="RCCNDNSATION"/>
</dbReference>
<evidence type="ECO:0000256" key="5">
    <source>
        <dbReference type="SAM" id="MobiDB-lite"/>
    </source>
</evidence>
<dbReference type="PANTHER" id="PTHR22872:SF2">
    <property type="entry name" value="INHIBITOR OF BRUTON TYROSINE KINASE"/>
    <property type="match status" value="1"/>
</dbReference>
<dbReference type="InterPro" id="IPR051625">
    <property type="entry name" value="Signaling_Regulatory_Domain"/>
</dbReference>
<dbReference type="EnsemblPlants" id="Pp3c8_24330V3.1">
    <property type="protein sequence ID" value="Pp3c8_24330V3.1"/>
    <property type="gene ID" value="Pp3c8_24330"/>
</dbReference>
<keyword evidence="9" id="KW-1185">Reference proteome</keyword>
<dbReference type="PROSITE" id="PS50088">
    <property type="entry name" value="ANK_REPEAT"/>
    <property type="match status" value="2"/>
</dbReference>
<proteinExistence type="predicted"/>
<dbReference type="GeneID" id="112286106"/>
<dbReference type="SUPFAM" id="SSF50985">
    <property type="entry name" value="RCC1/BLIP-II"/>
    <property type="match status" value="2"/>
</dbReference>
<keyword evidence="3" id="KW-0040">ANK repeat</keyword>
<dbReference type="EnsemblPlants" id="Pp3c8_24330V3.3">
    <property type="protein sequence ID" value="Pp3c8_24330V3.3"/>
    <property type="gene ID" value="Pp3c8_24330"/>
</dbReference>
<dbReference type="Gramene" id="Pp3c8_24330V3.3">
    <property type="protein sequence ID" value="Pp3c8_24330V3.3"/>
    <property type="gene ID" value="Pp3c8_24330"/>
</dbReference>
<feature type="repeat" description="RCC1" evidence="4">
    <location>
        <begin position="374"/>
        <end position="430"/>
    </location>
</feature>
<feature type="repeat" description="RCC1" evidence="4">
    <location>
        <begin position="312"/>
        <end position="365"/>
    </location>
</feature>
<feature type="compositionally biased region" description="Polar residues" evidence="5">
    <location>
        <begin position="820"/>
        <end position="830"/>
    </location>
</feature>